<reference evidence="1 2" key="1">
    <citation type="submission" date="2018-04" db="EMBL/GenBank/DDBJ databases">
        <title>The genome sequence of Caulobacter sp. 744.</title>
        <authorList>
            <person name="Gao J."/>
            <person name="Sun J."/>
        </authorList>
    </citation>
    <scope>NUCLEOTIDE SEQUENCE [LARGE SCALE GENOMIC DNA]</scope>
    <source>
        <strain evidence="1 2">774</strain>
    </source>
</reference>
<sequence>MTSPAVTLWTAALCKQDPGYGGWAFVRKTDGESGAATIKGAAGGERRTSPARMSLSAVIEALTSLSDLPPDTPVTLRFADPALAGELVASDGAYATAEPEAWAAARALVAARPVLNLVPLATSAPQTGFLAAWAEFGLDTSKSRGSFKAAIPKPNLMKFPA</sequence>
<evidence type="ECO:0000313" key="2">
    <source>
        <dbReference type="Proteomes" id="UP000245073"/>
    </source>
</evidence>
<comment type="caution">
    <text evidence="1">The sequence shown here is derived from an EMBL/GenBank/DDBJ whole genome shotgun (WGS) entry which is preliminary data.</text>
</comment>
<keyword evidence="2" id="KW-1185">Reference proteome</keyword>
<accession>A0A2T9K2Q0</accession>
<dbReference type="AlphaFoldDB" id="A0A2T9K2Q0"/>
<dbReference type="Proteomes" id="UP000245073">
    <property type="component" value="Unassembled WGS sequence"/>
</dbReference>
<evidence type="ECO:0000313" key="1">
    <source>
        <dbReference type="EMBL" id="PVM90081.1"/>
    </source>
</evidence>
<dbReference type="InterPro" id="IPR036397">
    <property type="entry name" value="RNaseH_sf"/>
</dbReference>
<dbReference type="RefSeq" id="WP_109100895.1">
    <property type="nucleotide sequence ID" value="NZ_QDKQ01000037.1"/>
</dbReference>
<gene>
    <name evidence="1" type="ORF">DDF67_10755</name>
</gene>
<dbReference type="SUPFAM" id="SSF53098">
    <property type="entry name" value="Ribonuclease H-like"/>
    <property type="match status" value="1"/>
</dbReference>
<dbReference type="OrthoDB" id="7187606at2"/>
<name>A0A2T9K2Q0_9CAUL</name>
<protein>
    <submittedName>
        <fullName evidence="1">Ribonuclease H</fullName>
    </submittedName>
</protein>
<proteinExistence type="predicted"/>
<organism evidence="1 2">
    <name type="scientific">Caulobacter endophyticus</name>
    <dbReference type="NCBI Taxonomy" id="2172652"/>
    <lineage>
        <taxon>Bacteria</taxon>
        <taxon>Pseudomonadati</taxon>
        <taxon>Pseudomonadota</taxon>
        <taxon>Alphaproteobacteria</taxon>
        <taxon>Caulobacterales</taxon>
        <taxon>Caulobacteraceae</taxon>
        <taxon>Caulobacter</taxon>
    </lineage>
</organism>
<dbReference type="GO" id="GO:0003676">
    <property type="term" value="F:nucleic acid binding"/>
    <property type="evidence" value="ECO:0007669"/>
    <property type="project" value="InterPro"/>
</dbReference>
<dbReference type="Gene3D" id="3.30.420.10">
    <property type="entry name" value="Ribonuclease H-like superfamily/Ribonuclease H"/>
    <property type="match status" value="1"/>
</dbReference>
<dbReference type="EMBL" id="QDKQ01000037">
    <property type="protein sequence ID" value="PVM90081.1"/>
    <property type="molecule type" value="Genomic_DNA"/>
</dbReference>
<dbReference type="InterPro" id="IPR012337">
    <property type="entry name" value="RNaseH-like_sf"/>
</dbReference>